<dbReference type="InterPro" id="IPR046341">
    <property type="entry name" value="SET_dom_sf"/>
</dbReference>
<keyword evidence="1" id="KW-0479">Metal-binding</keyword>
<dbReference type="Proteomes" id="UP000233524">
    <property type="component" value="Unassembled WGS sequence"/>
</dbReference>
<dbReference type="InterPro" id="IPR050869">
    <property type="entry name" value="H3K4_H4K5_MeTrfase"/>
</dbReference>
<dbReference type="AlphaFoldDB" id="A0A2N3N330"/>
<keyword evidence="6" id="KW-1185">Reference proteome</keyword>
<keyword evidence="3" id="KW-0862">Zinc</keyword>
<dbReference type="GO" id="GO:0005634">
    <property type="term" value="C:nucleus"/>
    <property type="evidence" value="ECO:0007669"/>
    <property type="project" value="TreeGrafter"/>
</dbReference>
<accession>A0A2N3N330</accession>
<comment type="caution">
    <text evidence="5">The sequence shown here is derived from an EMBL/GenBank/DDBJ whole genome shotgun (WGS) entry which is preliminary data.</text>
</comment>
<proteinExistence type="predicted"/>
<evidence type="ECO:0000256" key="3">
    <source>
        <dbReference type="ARBA" id="ARBA00022833"/>
    </source>
</evidence>
<evidence type="ECO:0000259" key="4">
    <source>
        <dbReference type="PROSITE" id="PS50280"/>
    </source>
</evidence>
<dbReference type="SUPFAM" id="SSF82199">
    <property type="entry name" value="SET domain"/>
    <property type="match status" value="1"/>
</dbReference>
<evidence type="ECO:0000256" key="1">
    <source>
        <dbReference type="ARBA" id="ARBA00022723"/>
    </source>
</evidence>
<gene>
    <name evidence="5" type="ORF">jhhlp_006898</name>
</gene>
<evidence type="ECO:0000313" key="6">
    <source>
        <dbReference type="Proteomes" id="UP000233524"/>
    </source>
</evidence>
<dbReference type="OrthoDB" id="438641at2759"/>
<evidence type="ECO:0000313" key="5">
    <source>
        <dbReference type="EMBL" id="PKS06822.1"/>
    </source>
</evidence>
<dbReference type="InterPro" id="IPR001214">
    <property type="entry name" value="SET_dom"/>
</dbReference>
<dbReference type="PROSITE" id="PS01360">
    <property type="entry name" value="ZF_MYND_1"/>
    <property type="match status" value="1"/>
</dbReference>
<name>A0A2N3N330_9PEZI</name>
<evidence type="ECO:0000256" key="2">
    <source>
        <dbReference type="ARBA" id="ARBA00022771"/>
    </source>
</evidence>
<dbReference type="InterPro" id="IPR002893">
    <property type="entry name" value="Znf_MYND"/>
</dbReference>
<dbReference type="Gene3D" id="2.170.270.10">
    <property type="entry name" value="SET domain"/>
    <property type="match status" value="1"/>
</dbReference>
<dbReference type="EMBL" id="NLAX01001033">
    <property type="protein sequence ID" value="PKS06822.1"/>
    <property type="molecule type" value="Genomic_DNA"/>
</dbReference>
<reference evidence="5 6" key="1">
    <citation type="journal article" date="2017" name="G3 (Bethesda)">
        <title>First Draft Genome Sequence of the Pathogenic Fungus Lomentospora prolificans (Formerly Scedosporium prolificans).</title>
        <authorList>
            <person name="Luo R."/>
            <person name="Zimin A."/>
            <person name="Workman R."/>
            <person name="Fan Y."/>
            <person name="Pertea G."/>
            <person name="Grossman N."/>
            <person name="Wear M.P."/>
            <person name="Jia B."/>
            <person name="Miller H."/>
            <person name="Casadevall A."/>
            <person name="Timp W."/>
            <person name="Zhang S.X."/>
            <person name="Salzberg S.L."/>
        </authorList>
    </citation>
    <scope>NUCLEOTIDE SEQUENCE [LARGE SCALE GENOMIC DNA]</scope>
    <source>
        <strain evidence="5 6">JHH-5317</strain>
    </source>
</reference>
<organism evidence="5 6">
    <name type="scientific">Lomentospora prolificans</name>
    <dbReference type="NCBI Taxonomy" id="41688"/>
    <lineage>
        <taxon>Eukaryota</taxon>
        <taxon>Fungi</taxon>
        <taxon>Dikarya</taxon>
        <taxon>Ascomycota</taxon>
        <taxon>Pezizomycotina</taxon>
        <taxon>Sordariomycetes</taxon>
        <taxon>Hypocreomycetidae</taxon>
        <taxon>Microascales</taxon>
        <taxon>Microascaceae</taxon>
        <taxon>Lomentospora</taxon>
    </lineage>
</organism>
<dbReference type="PROSITE" id="PS50280">
    <property type="entry name" value="SET"/>
    <property type="match status" value="1"/>
</dbReference>
<dbReference type="PANTHER" id="PTHR12197">
    <property type="entry name" value="HISTONE-LYSINE N-METHYLTRANSFERASE SMYD"/>
    <property type="match status" value="1"/>
</dbReference>
<dbReference type="PANTHER" id="PTHR12197:SF273">
    <property type="entry name" value="MYND-TYPE ZINC FINGER PROTEIN SAMB"/>
    <property type="match status" value="1"/>
</dbReference>
<dbReference type="InParanoid" id="A0A2N3N330"/>
<dbReference type="STRING" id="41688.A0A2N3N330"/>
<keyword evidence="2" id="KW-0863">Zinc-finger</keyword>
<protein>
    <recommendedName>
        <fullName evidence="4">SET domain-containing protein</fullName>
    </recommendedName>
</protein>
<dbReference type="Pfam" id="PF00856">
    <property type="entry name" value="SET"/>
    <property type="match status" value="1"/>
</dbReference>
<dbReference type="GO" id="GO:0008270">
    <property type="term" value="F:zinc ion binding"/>
    <property type="evidence" value="ECO:0007669"/>
    <property type="project" value="UniProtKB-KW"/>
</dbReference>
<feature type="domain" description="SET" evidence="4">
    <location>
        <begin position="214"/>
        <end position="506"/>
    </location>
</feature>
<dbReference type="VEuPathDB" id="FungiDB:jhhlp_006898"/>
<sequence>MDLWADDNATLVYSDLLSRREGLTEKLRENPYDILIYLERATVHRNLDYPDLAVGDAYRALLLSDDVKDDAAEYHEQATEAFKVYIDKFFPNISDPVACEKVGQNALVKMACICSLRAYYLLAAGLCQVGCLKSAYEFSERGFALEPRQEFKDIQERILQIGRLRLKREDITGDDLPDWGLARREIYPWNDHEADRYSKDTLDFLNSKLREMAPKCSVKATELPVLAEGTVTDGSKMETCLQLGLFADEDIAPGEAVLKEYSLLTANNRFKDLLCDACGEELPRLGDSNGESINCPECYDTVFCSPFCFEQAQEKYHPAVCEKEVDSIGKDPKHREADERLHMLLLARVLAMSACQEVHPLDILEVKYIWGDFVPCMQSVRTERDTTPPSSWTLPFSFEYNVKMPLHFLEKMDYDIYSHLDEYDVWIFNTLYAKFRGTASARKNPRDGRPEVAAVHPFWCLANHDCDPNVTWEWGGRMTLWAREKRIVGELEGGIRKGEEILNHYCDLRLPVKDRREWMLGSLGGLCMCKRCKTEALL</sequence>